<dbReference type="Pfam" id="PF05175">
    <property type="entry name" value="MTS"/>
    <property type="match status" value="1"/>
</dbReference>
<proteinExistence type="predicted"/>
<gene>
    <name evidence="7" type="ORF">SANBI_003551</name>
</gene>
<sequence>MPVISEHTPPAGDPVAAGAGRDGTGRLLLDEAGDAVRAALGAGRDVVVLDDTTGHLVLGASQAAGAGVVGGAAGAGAAETGAEAAPAAAPGTIRSYQDSVSAERALLELLADAPSSHHVVVHPSLDASLLRAAGVVLLRLPKSLDALEETSQAIARWAPDDVVVYAGGPVKHMTRSMNEVLGRSFGEVHATLGRFKARALVARRPLDAARTAAPVFPRSAHLAELDLTVVAHGGVFAGARLDIGTRALLAVLDEAHPEARDAVDLGCGTGVLATVLARSRPGIRVVASDQSAAAVASALATAAANGVGDRVSGLRDDALSTLPDGSADLVVCNPPFHAGTTLETDAAHRMFAAAARVLRPGGELWTVYNSHLRHKSALARTVGPTTMVRQDPKFTVTRSVRQEL</sequence>
<dbReference type="PANTHER" id="PTHR47816">
    <property type="entry name" value="RIBOSOMAL RNA SMALL SUBUNIT METHYLTRANSFERASE C"/>
    <property type="match status" value="1"/>
</dbReference>
<evidence type="ECO:0000313" key="8">
    <source>
        <dbReference type="Proteomes" id="UP001304340"/>
    </source>
</evidence>
<keyword evidence="8" id="KW-1185">Reference proteome</keyword>
<dbReference type="PANTHER" id="PTHR47816:SF5">
    <property type="entry name" value="RIBOSOMAL RNA LARGE SUBUNIT METHYLTRANSFERASE G"/>
    <property type="match status" value="1"/>
</dbReference>
<organism evidence="7 8">
    <name type="scientific">Sanguibacter biliveldensis</name>
    <dbReference type="NCBI Taxonomy" id="3030830"/>
    <lineage>
        <taxon>Bacteria</taxon>
        <taxon>Bacillati</taxon>
        <taxon>Actinomycetota</taxon>
        <taxon>Actinomycetes</taxon>
        <taxon>Micrococcales</taxon>
        <taxon>Sanguibacteraceae</taxon>
        <taxon>Sanguibacter</taxon>
    </lineage>
</organism>
<dbReference type="GO" id="GO:0032259">
    <property type="term" value="P:methylation"/>
    <property type="evidence" value="ECO:0007669"/>
    <property type="project" value="UniProtKB-KW"/>
</dbReference>
<name>A0AAF0Z391_9MICO</name>
<dbReference type="KEGG" id="sbil:SANBI_003551"/>
<dbReference type="EMBL" id="CP138359">
    <property type="protein sequence ID" value="WPF82208.1"/>
    <property type="molecule type" value="Genomic_DNA"/>
</dbReference>
<protein>
    <submittedName>
        <fullName evidence="7">Methyltransferase</fullName>
    </submittedName>
</protein>
<keyword evidence="2" id="KW-0698">rRNA processing</keyword>
<evidence type="ECO:0000313" key="7">
    <source>
        <dbReference type="EMBL" id="WPF82208.1"/>
    </source>
</evidence>
<dbReference type="AlphaFoldDB" id="A0AAF0Z391"/>
<feature type="domain" description="RlmG N-terminal" evidence="6">
    <location>
        <begin position="92"/>
        <end position="202"/>
    </location>
</feature>
<dbReference type="SUPFAM" id="SSF53335">
    <property type="entry name" value="S-adenosyl-L-methionine-dependent methyltransferases"/>
    <property type="match status" value="1"/>
</dbReference>
<reference evidence="8" key="1">
    <citation type="submission" date="2023-11" db="EMBL/GenBank/DDBJ databases">
        <authorList>
            <person name="Helweg L.P."/>
            <person name="Kiel A."/>
            <person name="Hitz F."/>
            <person name="Ruckert-Reed C."/>
            <person name="Busche T."/>
            <person name="Kaltschmidt B."/>
            <person name="Kaltschmidt C."/>
        </authorList>
    </citation>
    <scope>NUCLEOTIDE SEQUENCE [LARGE SCALE GENOMIC DNA]</scope>
    <source>
        <strain evidence="8">4.1</strain>
    </source>
</reference>
<keyword evidence="3 7" id="KW-0489">Methyltransferase</keyword>
<keyword evidence="1" id="KW-0963">Cytoplasm</keyword>
<dbReference type="Proteomes" id="UP001304340">
    <property type="component" value="Chromosome"/>
</dbReference>
<evidence type="ECO:0000256" key="3">
    <source>
        <dbReference type="ARBA" id="ARBA00022603"/>
    </source>
</evidence>
<dbReference type="InterPro" id="IPR029063">
    <property type="entry name" value="SAM-dependent_MTases_sf"/>
</dbReference>
<dbReference type="Gene3D" id="3.40.50.150">
    <property type="entry name" value="Vaccinia Virus protein VP39"/>
    <property type="match status" value="2"/>
</dbReference>
<dbReference type="Pfam" id="PF26049">
    <property type="entry name" value="RLMG_N"/>
    <property type="match status" value="1"/>
</dbReference>
<dbReference type="InterPro" id="IPR046977">
    <property type="entry name" value="RsmC/RlmG"/>
</dbReference>
<dbReference type="InterPro" id="IPR058679">
    <property type="entry name" value="RlmG_N"/>
</dbReference>
<dbReference type="InterPro" id="IPR002052">
    <property type="entry name" value="DNA_methylase_N6_adenine_CS"/>
</dbReference>
<dbReference type="GO" id="GO:0006364">
    <property type="term" value="P:rRNA processing"/>
    <property type="evidence" value="ECO:0007669"/>
    <property type="project" value="UniProtKB-KW"/>
</dbReference>
<dbReference type="GO" id="GO:0003676">
    <property type="term" value="F:nucleic acid binding"/>
    <property type="evidence" value="ECO:0007669"/>
    <property type="project" value="InterPro"/>
</dbReference>
<dbReference type="PROSITE" id="PS00092">
    <property type="entry name" value="N6_MTASE"/>
    <property type="match status" value="1"/>
</dbReference>
<dbReference type="GO" id="GO:0008170">
    <property type="term" value="F:N-methyltransferase activity"/>
    <property type="evidence" value="ECO:0007669"/>
    <property type="project" value="UniProtKB-ARBA"/>
</dbReference>
<evidence type="ECO:0000256" key="2">
    <source>
        <dbReference type="ARBA" id="ARBA00022552"/>
    </source>
</evidence>
<keyword evidence="4" id="KW-0808">Transferase</keyword>
<evidence type="ECO:0000256" key="1">
    <source>
        <dbReference type="ARBA" id="ARBA00022490"/>
    </source>
</evidence>
<accession>A0AAF0Z391</accession>
<evidence type="ECO:0000259" key="6">
    <source>
        <dbReference type="Pfam" id="PF26049"/>
    </source>
</evidence>
<dbReference type="CDD" id="cd02440">
    <property type="entry name" value="AdoMet_MTases"/>
    <property type="match status" value="1"/>
</dbReference>
<dbReference type="RefSeq" id="WP_319157414.1">
    <property type="nucleotide sequence ID" value="NZ_CP138359.1"/>
</dbReference>
<dbReference type="GO" id="GO:0008757">
    <property type="term" value="F:S-adenosylmethionine-dependent methyltransferase activity"/>
    <property type="evidence" value="ECO:0007669"/>
    <property type="project" value="InterPro"/>
</dbReference>
<feature type="domain" description="Methyltransferase small" evidence="5">
    <location>
        <begin position="227"/>
        <end position="397"/>
    </location>
</feature>
<dbReference type="InterPro" id="IPR007848">
    <property type="entry name" value="Small_mtfrase_dom"/>
</dbReference>
<evidence type="ECO:0000256" key="4">
    <source>
        <dbReference type="ARBA" id="ARBA00022679"/>
    </source>
</evidence>
<evidence type="ECO:0000259" key="5">
    <source>
        <dbReference type="Pfam" id="PF05175"/>
    </source>
</evidence>